<gene>
    <name evidence="1" type="ORF">MAL03_14050</name>
</gene>
<dbReference type="EMBL" id="CP091957">
    <property type="protein sequence ID" value="UOG55970.1"/>
    <property type="molecule type" value="Genomic_DNA"/>
</dbReference>
<dbReference type="RefSeq" id="WP_061232175.1">
    <property type="nucleotide sequence ID" value="NZ_CP091928.1"/>
</dbReference>
<evidence type="ECO:0000313" key="1">
    <source>
        <dbReference type="EMBL" id="UOG55970.1"/>
    </source>
</evidence>
<dbReference type="Proteomes" id="UP000829829">
    <property type="component" value="Chromosome 1"/>
</dbReference>
<accession>A0A9Q8VW88</accession>
<proteinExistence type="predicted"/>
<reference evidence="1" key="1">
    <citation type="submission" date="2022-02" db="EMBL/GenBank/DDBJ databases">
        <title>The genetically variable rfb locus in Leptospira is a mobile cassette and a molecular signature of serovar identity.</title>
        <authorList>
            <person name="Nieves C."/>
            <person name="Vincent A.T."/>
            <person name="Zarantonelli L."/>
            <person name="Picardeau M."/>
            <person name="Veyrier F.J."/>
            <person name="Buschiazzo A."/>
        </authorList>
    </citation>
    <scope>NUCLEOTIDE SEQUENCE</scope>
    <source>
        <strain evidence="1">IP1512017</strain>
    </source>
</reference>
<dbReference type="AlphaFoldDB" id="A0A9Q8VW88"/>
<organism evidence="1 2">
    <name type="scientific">Leptospira noguchii</name>
    <dbReference type="NCBI Taxonomy" id="28182"/>
    <lineage>
        <taxon>Bacteria</taxon>
        <taxon>Pseudomonadati</taxon>
        <taxon>Spirochaetota</taxon>
        <taxon>Spirochaetia</taxon>
        <taxon>Leptospirales</taxon>
        <taxon>Leptospiraceae</taxon>
        <taxon>Leptospira</taxon>
    </lineage>
</organism>
<sequence length="61" mass="7343">MRIYENSKNQLIPILELIRYNSTLKPKLASETKKYDFAELIFLIDETDKEKLENFLKNESY</sequence>
<name>A0A9Q8VW88_9LEPT</name>
<protein>
    <submittedName>
        <fullName evidence="1">Uncharacterized protein</fullName>
    </submittedName>
</protein>
<evidence type="ECO:0000313" key="2">
    <source>
        <dbReference type="Proteomes" id="UP000829829"/>
    </source>
</evidence>